<dbReference type="InterPro" id="IPR018093">
    <property type="entry name" value="BCCT_CS"/>
</dbReference>
<evidence type="ECO:0000256" key="5">
    <source>
        <dbReference type="ARBA" id="ARBA00022692"/>
    </source>
</evidence>
<evidence type="ECO:0000256" key="3">
    <source>
        <dbReference type="ARBA" id="ARBA00022448"/>
    </source>
</evidence>
<dbReference type="InterPro" id="IPR000060">
    <property type="entry name" value="BCCT_transptr"/>
</dbReference>
<dbReference type="PANTHER" id="PTHR30047">
    <property type="entry name" value="HIGH-AFFINITY CHOLINE TRANSPORT PROTEIN-RELATED"/>
    <property type="match status" value="1"/>
</dbReference>
<evidence type="ECO:0000313" key="9">
    <source>
        <dbReference type="EMBL" id="CDZ99748.1"/>
    </source>
</evidence>
<dbReference type="AlphaFoldDB" id="A0A078LX39"/>
<organism evidence="9">
    <name type="scientific">Metalysinibacillus saudimassiliensis</name>
    <dbReference type="NCBI Taxonomy" id="1461583"/>
    <lineage>
        <taxon>Bacteria</taxon>
        <taxon>Bacillati</taxon>
        <taxon>Bacillota</taxon>
        <taxon>Bacilli</taxon>
        <taxon>Bacillales</taxon>
        <taxon>Caryophanaceae</taxon>
        <taxon>Metalysinibacillus</taxon>
    </lineage>
</organism>
<dbReference type="PANTHER" id="PTHR30047:SF7">
    <property type="entry name" value="HIGH-AFFINITY CHOLINE TRANSPORT PROTEIN"/>
    <property type="match status" value="1"/>
</dbReference>
<comment type="subcellular location">
    <subcellularLocation>
        <location evidence="1">Cell membrane</location>
        <topology evidence="1">Multi-pass membrane protein</topology>
    </subcellularLocation>
</comment>
<evidence type="ECO:0000256" key="1">
    <source>
        <dbReference type="ARBA" id="ARBA00004651"/>
    </source>
</evidence>
<dbReference type="GO" id="GO:0022857">
    <property type="term" value="F:transmembrane transporter activity"/>
    <property type="evidence" value="ECO:0007669"/>
    <property type="project" value="InterPro"/>
</dbReference>
<feature type="transmembrane region" description="Helical" evidence="8">
    <location>
        <begin position="185"/>
        <end position="203"/>
    </location>
</feature>
<proteinExistence type="inferred from homology"/>
<dbReference type="NCBIfam" id="TIGR00842">
    <property type="entry name" value="bcct"/>
    <property type="match status" value="1"/>
</dbReference>
<comment type="similarity">
    <text evidence="2">Belongs to the BCCT transporter (TC 2.A.15) family.</text>
</comment>
<dbReference type="GO" id="GO:0005886">
    <property type="term" value="C:plasma membrane"/>
    <property type="evidence" value="ECO:0007669"/>
    <property type="project" value="UniProtKB-SubCell"/>
</dbReference>
<feature type="transmembrane region" description="Helical" evidence="8">
    <location>
        <begin position="7"/>
        <end position="25"/>
    </location>
</feature>
<feature type="transmembrane region" description="Helical" evidence="8">
    <location>
        <begin position="223"/>
        <end position="244"/>
    </location>
</feature>
<keyword evidence="3" id="KW-0813">Transport</keyword>
<evidence type="ECO:0000256" key="7">
    <source>
        <dbReference type="ARBA" id="ARBA00023136"/>
    </source>
</evidence>
<keyword evidence="7 8" id="KW-0472">Membrane</keyword>
<dbReference type="HOGENOM" id="CLU_010118_5_0_9"/>
<dbReference type="EMBL" id="LN483073">
    <property type="protein sequence ID" value="CDZ99748.1"/>
    <property type="molecule type" value="Genomic_DNA"/>
</dbReference>
<dbReference type="Pfam" id="PF02028">
    <property type="entry name" value="BCCT"/>
    <property type="match status" value="1"/>
</dbReference>
<evidence type="ECO:0000256" key="4">
    <source>
        <dbReference type="ARBA" id="ARBA00022475"/>
    </source>
</evidence>
<keyword evidence="5 8" id="KW-0812">Transmembrane</keyword>
<feature type="transmembrane region" description="Helical" evidence="8">
    <location>
        <begin position="256"/>
        <end position="276"/>
    </location>
</feature>
<keyword evidence="6 8" id="KW-1133">Transmembrane helix</keyword>
<protein>
    <submittedName>
        <fullName evidence="9">Glycine betaine transporter BetL</fullName>
    </submittedName>
</protein>
<feature type="transmembrane region" description="Helical" evidence="8">
    <location>
        <begin position="85"/>
        <end position="105"/>
    </location>
</feature>
<feature type="transmembrane region" description="Helical" evidence="8">
    <location>
        <begin position="134"/>
        <end position="155"/>
    </location>
</feature>
<reference evidence="9" key="1">
    <citation type="submission" date="2014-07" db="EMBL/GenBank/DDBJ databases">
        <authorList>
            <person name="Urmite Genomes Urmite Genomes"/>
        </authorList>
    </citation>
    <scope>NUCLEOTIDE SEQUENCE</scope>
    <source>
        <strain evidence="9">13S34_air</strain>
    </source>
</reference>
<name>A0A078LX39_9BACL</name>
<feature type="transmembrane region" description="Helical" evidence="8">
    <location>
        <begin position="313"/>
        <end position="331"/>
    </location>
</feature>
<gene>
    <name evidence="9" type="primary">betL</name>
    <name evidence="9" type="ORF">BN1050_00273</name>
</gene>
<evidence type="ECO:0000256" key="6">
    <source>
        <dbReference type="ARBA" id="ARBA00022989"/>
    </source>
</evidence>
<sequence length="518" mass="56579">MKKLGVVFWGSVSLTLVAVLLGVFASEWFEQFTGNVQGFLTAKFGWYYLLTVAVIVAFCLFLVLSPVGAIRLGRPTDRPAYSTKSWFAMLFSAGMGIGLVFWGAAEPLSHYAINAPSAPEGSQQALKDSLRYTFFHWGISAWAVYGIVALALAYFQFRKGAPGLLSATLHPLIGDRTKGWMGHTVDIIAVFATVVGVATTLGLGAKQINGGLTFLTGIPNSFLVQMIIIVIVTVLFMISASTGLDKGIQLLSNTNLYVALALLVLTLVLGPTVRIMNGFTSGLGEYFQNMIAMSTRTAPSNPEGRDWINSWTIFYWAWWMSWSPFVGIFIARISKGRTIREFLTGVILLPTIVSIFWFATFGMTAMDVFDTKAPGLINLPTEQVLFGVFEHLPMGSLLSIVAMVVVAIFFITSADSATFVLGMQTTNGSLNPDFRIKLIWGVLQAAIASSLLFSGGLAALQNAAIIVAFPFSMIILLMIVALYKSLMEERLELGLHIRPKSQVQEIIQKELSNKNKKK</sequence>
<feature type="transmembrane region" description="Helical" evidence="8">
    <location>
        <begin position="343"/>
        <end position="366"/>
    </location>
</feature>
<evidence type="ECO:0000256" key="2">
    <source>
        <dbReference type="ARBA" id="ARBA00005658"/>
    </source>
</evidence>
<dbReference type="PATRIC" id="fig|1461583.4.peg.247"/>
<feature type="transmembrane region" description="Helical" evidence="8">
    <location>
        <begin position="463"/>
        <end position="483"/>
    </location>
</feature>
<feature type="transmembrane region" description="Helical" evidence="8">
    <location>
        <begin position="45"/>
        <end position="64"/>
    </location>
</feature>
<evidence type="ECO:0000256" key="8">
    <source>
        <dbReference type="SAM" id="Phobius"/>
    </source>
</evidence>
<keyword evidence="4" id="KW-1003">Cell membrane</keyword>
<feature type="transmembrane region" description="Helical" evidence="8">
    <location>
        <begin position="434"/>
        <end position="457"/>
    </location>
</feature>
<feature type="transmembrane region" description="Helical" evidence="8">
    <location>
        <begin position="397"/>
        <end position="422"/>
    </location>
</feature>
<accession>A0A078LX39</accession>
<dbReference type="PROSITE" id="PS01303">
    <property type="entry name" value="BCCT"/>
    <property type="match status" value="1"/>
</dbReference>